<protein>
    <recommendedName>
        <fullName evidence="4">Secreted protein</fullName>
    </recommendedName>
</protein>
<feature type="chain" id="PRO_5047547613" description="Secreted protein" evidence="1">
    <location>
        <begin position="28"/>
        <end position="159"/>
    </location>
</feature>
<dbReference type="RefSeq" id="WP_148648827.1">
    <property type="nucleotide sequence ID" value="NZ_CP011131.1"/>
</dbReference>
<gene>
    <name evidence="2" type="ORF">MOV92_09645</name>
</gene>
<dbReference type="Proteomes" id="UP000829194">
    <property type="component" value="Chromosome"/>
</dbReference>
<sequence>MKANAMILGLSLVVGALGSAVPASAHAATAQNINISGTACKNYNASEALDIDYLTSGVRNLNASPRSVVCPIARHPVTGPGQAYYVDGSNYAGASTTCTVSAYDYNGTYLSSTSFTRSDATYSNYTSLPTVSYWGYTSVLCTLPGGANGVLFGASAIDS</sequence>
<evidence type="ECO:0000313" key="3">
    <source>
        <dbReference type="Proteomes" id="UP000829194"/>
    </source>
</evidence>
<keyword evidence="1" id="KW-0732">Signal</keyword>
<feature type="signal peptide" evidence="1">
    <location>
        <begin position="1"/>
        <end position="27"/>
    </location>
</feature>
<evidence type="ECO:0008006" key="4">
    <source>
        <dbReference type="Google" id="ProtNLM"/>
    </source>
</evidence>
<reference evidence="2 3" key="1">
    <citation type="submission" date="2022-03" db="EMBL/GenBank/DDBJ databases">
        <title>Complete genome sequence of Lysobacter capsici VKM B-2533 and Lysobacter gummosus 10.1.1, promising sources of lytic agents.</title>
        <authorList>
            <person name="Tarlachkov S.V."/>
            <person name="Kudryakova I.V."/>
            <person name="Afoshin A.S."/>
            <person name="Leontyevskaya E.A."/>
            <person name="Leontyevskaya N.V."/>
        </authorList>
    </citation>
    <scope>NUCLEOTIDE SEQUENCE [LARGE SCALE GENOMIC DNA]</scope>
    <source>
        <strain evidence="2 3">10.1.1</strain>
    </source>
</reference>
<name>A0ABY3XIM8_9GAMM</name>
<evidence type="ECO:0000256" key="1">
    <source>
        <dbReference type="SAM" id="SignalP"/>
    </source>
</evidence>
<evidence type="ECO:0000313" key="2">
    <source>
        <dbReference type="EMBL" id="UNP31479.1"/>
    </source>
</evidence>
<dbReference type="EMBL" id="CP093547">
    <property type="protein sequence ID" value="UNP31479.1"/>
    <property type="molecule type" value="Genomic_DNA"/>
</dbReference>
<organism evidence="2 3">
    <name type="scientific">Lysobacter gummosus</name>
    <dbReference type="NCBI Taxonomy" id="262324"/>
    <lineage>
        <taxon>Bacteria</taxon>
        <taxon>Pseudomonadati</taxon>
        <taxon>Pseudomonadota</taxon>
        <taxon>Gammaproteobacteria</taxon>
        <taxon>Lysobacterales</taxon>
        <taxon>Lysobacteraceae</taxon>
        <taxon>Lysobacter</taxon>
    </lineage>
</organism>
<keyword evidence="3" id="KW-1185">Reference proteome</keyword>
<proteinExistence type="predicted"/>
<accession>A0ABY3XIM8</accession>